<comment type="cofactor">
    <cofactor evidence="1">
        <name>Ca(2+)</name>
        <dbReference type="ChEBI" id="CHEBI:29108"/>
    </cofactor>
</comment>
<dbReference type="AlphaFoldDB" id="A0A545T8Q9"/>
<proteinExistence type="predicted"/>
<dbReference type="CDD" id="cd00146">
    <property type="entry name" value="PKD"/>
    <property type="match status" value="3"/>
</dbReference>
<dbReference type="OrthoDB" id="5928962at2"/>
<dbReference type="Proteomes" id="UP000317839">
    <property type="component" value="Unassembled WGS sequence"/>
</dbReference>
<dbReference type="Pfam" id="PF04151">
    <property type="entry name" value="PPC"/>
    <property type="match status" value="2"/>
</dbReference>
<feature type="domain" description="PKD" evidence="2">
    <location>
        <begin position="306"/>
        <end position="371"/>
    </location>
</feature>
<dbReference type="InterPro" id="IPR000601">
    <property type="entry name" value="PKD_dom"/>
</dbReference>
<keyword evidence="4" id="KW-1185">Reference proteome</keyword>
<dbReference type="PANTHER" id="PTHR36842:SF1">
    <property type="entry name" value="PROTEIN TOLB"/>
    <property type="match status" value="1"/>
</dbReference>
<dbReference type="SUPFAM" id="SSF49299">
    <property type="entry name" value="PKD domain"/>
    <property type="match status" value="3"/>
</dbReference>
<gene>
    <name evidence="3" type="ORF">FLL45_11925</name>
</gene>
<dbReference type="Gene3D" id="2.60.40.10">
    <property type="entry name" value="Immunoglobulins"/>
    <property type="match status" value="3"/>
</dbReference>
<dbReference type="SUPFAM" id="SSF53474">
    <property type="entry name" value="alpha/beta-Hydrolases"/>
    <property type="match status" value="1"/>
</dbReference>
<dbReference type="SMART" id="SM00089">
    <property type="entry name" value="PKD"/>
    <property type="match status" value="3"/>
</dbReference>
<comment type="caution">
    <text evidence="3">The sequence shown here is derived from an EMBL/GenBank/DDBJ whole genome shotgun (WGS) entry which is preliminary data.</text>
</comment>
<dbReference type="InterPro" id="IPR007280">
    <property type="entry name" value="Peptidase_C_arc/bac"/>
</dbReference>
<protein>
    <submittedName>
        <fullName evidence="3">PKD domain-containing protein</fullName>
    </submittedName>
</protein>
<dbReference type="PROSITE" id="PS50093">
    <property type="entry name" value="PKD"/>
    <property type="match status" value="3"/>
</dbReference>
<dbReference type="InterPro" id="IPR022409">
    <property type="entry name" value="PKD/Chitinase_dom"/>
</dbReference>
<dbReference type="InterPro" id="IPR013783">
    <property type="entry name" value="Ig-like_fold"/>
</dbReference>
<feature type="domain" description="PKD" evidence="2">
    <location>
        <begin position="563"/>
        <end position="650"/>
    </location>
</feature>
<dbReference type="PANTHER" id="PTHR36842">
    <property type="entry name" value="PROTEIN TOLB HOMOLOG"/>
    <property type="match status" value="1"/>
</dbReference>
<sequence length="754" mass="80323">MNTTQGTKTMNKILKYISVLCIQLLLVVTANAGEKINTNLDLGGNRAATWYLPDGQAAGWILLQHGFQRNKGHLDDMATHLMDNGFIVLTINSSVTGGNRNLALQVADDIIDNPPTPPNGITLPNQLIVAGHSAGGLFVSHVSGQLVERNFDQLKGAILFDPVDANPGMQTPLQTVVDAGIPVLSILANSGSCNSSNNALTPLRSLTDAFVGIKLTDNSKHFDVEGSSTGGLPTWICGTPQVKNTNYVKTFTTGWATDMFNGTQTPDFYPGGSLIQQLIADDDGELIKAIVTLPPSADFNYLVNDLAVTFSDNSSDSDGQIISYAWDFGDGSSSTQQNPNHTFSAAGTYTVSLTVTDNDLNEDSISKNITINDGTVGPNASFTYAQDFLNVSFTDTSSDSDGEVTAWLWDFGDGASSAEANPSHTYLQAGSYTVSLQVTDNDGLSDSFSQTINVNSDNDFLNNPSQISGLAASRGNAEYFKMNVAAGARDLRFAINGGSGDADIYIRYGAVPTTSEWDYRPYRNGNNETVNIAAPDAGVWHIMVRAYNSFSGVTLNASYQEEGNQAPIAAFSVASNELTASFTDNSNDSDGSITARLWTFGDGAQSSEQNPVHSYVSAGTYTVTLAVTDDQDATDQVSQTITVSEDGSITEIVNGEIKSNLSAADGEELMFVLKNVPPATAELRFAIEGGSGDADIYVRFGAPPTTSTYDYRPYLFGNNETVTIGNAQAGDWYVMVRAYDAFSGVNLQASHTAN</sequence>
<dbReference type="InterPro" id="IPR035986">
    <property type="entry name" value="PKD_dom_sf"/>
</dbReference>
<accession>A0A545T8Q9</accession>
<evidence type="ECO:0000256" key="1">
    <source>
        <dbReference type="ARBA" id="ARBA00001913"/>
    </source>
</evidence>
<dbReference type="EMBL" id="VIKR01000003">
    <property type="protein sequence ID" value="TQV73575.1"/>
    <property type="molecule type" value="Genomic_DNA"/>
</dbReference>
<reference evidence="3 4" key="1">
    <citation type="submission" date="2019-06" db="EMBL/GenBank/DDBJ databases">
        <title>Draft genome of Aliikangiella marina GYP-15.</title>
        <authorList>
            <person name="Wang G."/>
        </authorList>
    </citation>
    <scope>NUCLEOTIDE SEQUENCE [LARGE SCALE GENOMIC DNA]</scope>
    <source>
        <strain evidence="3 4">GYP-15</strain>
    </source>
</reference>
<evidence type="ECO:0000313" key="4">
    <source>
        <dbReference type="Proteomes" id="UP000317839"/>
    </source>
</evidence>
<dbReference type="InterPro" id="IPR029058">
    <property type="entry name" value="AB_hydrolase_fold"/>
</dbReference>
<evidence type="ECO:0000259" key="2">
    <source>
        <dbReference type="PROSITE" id="PS50093"/>
    </source>
</evidence>
<dbReference type="Gene3D" id="3.40.50.1820">
    <property type="entry name" value="alpha/beta hydrolase"/>
    <property type="match status" value="1"/>
</dbReference>
<organism evidence="3 4">
    <name type="scientific">Aliikangiella marina</name>
    <dbReference type="NCBI Taxonomy" id="1712262"/>
    <lineage>
        <taxon>Bacteria</taxon>
        <taxon>Pseudomonadati</taxon>
        <taxon>Pseudomonadota</taxon>
        <taxon>Gammaproteobacteria</taxon>
        <taxon>Oceanospirillales</taxon>
        <taxon>Pleioneaceae</taxon>
        <taxon>Aliikangiella</taxon>
    </lineage>
</organism>
<dbReference type="Gene3D" id="2.60.120.380">
    <property type="match status" value="2"/>
</dbReference>
<evidence type="ECO:0000313" key="3">
    <source>
        <dbReference type="EMBL" id="TQV73575.1"/>
    </source>
</evidence>
<dbReference type="Pfam" id="PF18911">
    <property type="entry name" value="PKD_4"/>
    <property type="match status" value="3"/>
</dbReference>
<feature type="domain" description="PKD" evidence="2">
    <location>
        <begin position="389"/>
        <end position="454"/>
    </location>
</feature>
<name>A0A545T8Q9_9GAMM</name>